<dbReference type="InterPro" id="IPR006195">
    <property type="entry name" value="aa-tRNA-synth_II"/>
</dbReference>
<dbReference type="SUPFAM" id="SSF55681">
    <property type="entry name" value="Class II aaRS and biotin synthetases"/>
    <property type="match status" value="1"/>
</dbReference>
<dbReference type="InterPro" id="IPR004365">
    <property type="entry name" value="NA-bd_OB_tRNA"/>
</dbReference>
<evidence type="ECO:0000256" key="4">
    <source>
        <dbReference type="ARBA" id="ARBA00022741"/>
    </source>
</evidence>
<dbReference type="OrthoDB" id="1931232at2759"/>
<dbReference type="InterPro" id="IPR045864">
    <property type="entry name" value="aa-tRNA-synth_II/BPL/LPL"/>
</dbReference>
<comment type="caution">
    <text evidence="11">The sequence shown here is derived from an EMBL/GenBank/DDBJ whole genome shotgun (WGS) entry which is preliminary data.</text>
</comment>
<evidence type="ECO:0000256" key="9">
    <source>
        <dbReference type="ARBA" id="ARBA00068798"/>
    </source>
</evidence>
<keyword evidence="3 11" id="KW-0436">Ligase</keyword>
<dbReference type="Proteomes" id="UP001151518">
    <property type="component" value="Unassembled WGS sequence"/>
</dbReference>
<dbReference type="EMBL" id="JANBTW010000038">
    <property type="protein sequence ID" value="KAJ2676750.1"/>
    <property type="molecule type" value="Genomic_DNA"/>
</dbReference>
<keyword evidence="6" id="KW-0648">Protein biosynthesis</keyword>
<gene>
    <name evidence="11" type="primary">SLM5</name>
    <name evidence="11" type="ORF">GGI25_003502</name>
</gene>
<evidence type="ECO:0000313" key="12">
    <source>
        <dbReference type="Proteomes" id="UP001151518"/>
    </source>
</evidence>
<dbReference type="CDD" id="cd00776">
    <property type="entry name" value="AsxRS_core"/>
    <property type="match status" value="1"/>
</dbReference>
<dbReference type="EC" id="6.1.1.22" evidence="2"/>
<dbReference type="Pfam" id="PF00152">
    <property type="entry name" value="tRNA-synt_2"/>
    <property type="match status" value="1"/>
</dbReference>
<dbReference type="PROSITE" id="PS50862">
    <property type="entry name" value="AA_TRNA_LIGASE_II"/>
    <property type="match status" value="1"/>
</dbReference>
<evidence type="ECO:0000256" key="1">
    <source>
        <dbReference type="ARBA" id="ARBA00008226"/>
    </source>
</evidence>
<dbReference type="InterPro" id="IPR012340">
    <property type="entry name" value="NA-bd_OB-fold"/>
</dbReference>
<dbReference type="NCBIfam" id="TIGR00457">
    <property type="entry name" value="asnS"/>
    <property type="match status" value="1"/>
</dbReference>
<dbReference type="GO" id="GO:0005739">
    <property type="term" value="C:mitochondrion"/>
    <property type="evidence" value="ECO:0007669"/>
    <property type="project" value="TreeGrafter"/>
</dbReference>
<dbReference type="PRINTS" id="PR01042">
    <property type="entry name" value="TRNASYNTHASP"/>
</dbReference>
<evidence type="ECO:0000256" key="8">
    <source>
        <dbReference type="ARBA" id="ARBA00029886"/>
    </source>
</evidence>
<dbReference type="AlphaFoldDB" id="A0A9W8KYC3"/>
<dbReference type="NCBIfam" id="NF003037">
    <property type="entry name" value="PRK03932.1"/>
    <property type="match status" value="1"/>
</dbReference>
<dbReference type="Gene3D" id="2.40.50.140">
    <property type="entry name" value="Nucleic acid-binding proteins"/>
    <property type="match status" value="1"/>
</dbReference>
<dbReference type="InterPro" id="IPR002312">
    <property type="entry name" value="Asp/Asn-tRNA-synth_IIb"/>
</dbReference>
<name>A0A9W8KYC3_9FUNG</name>
<dbReference type="SUPFAM" id="SSF50249">
    <property type="entry name" value="Nucleic acid-binding proteins"/>
    <property type="match status" value="1"/>
</dbReference>
<organism evidence="11 12">
    <name type="scientific">Coemansia spiralis</name>
    <dbReference type="NCBI Taxonomy" id="417178"/>
    <lineage>
        <taxon>Eukaryota</taxon>
        <taxon>Fungi</taxon>
        <taxon>Fungi incertae sedis</taxon>
        <taxon>Zoopagomycota</taxon>
        <taxon>Kickxellomycotina</taxon>
        <taxon>Kickxellomycetes</taxon>
        <taxon>Kickxellales</taxon>
        <taxon>Kickxellaceae</taxon>
        <taxon>Coemansia</taxon>
    </lineage>
</organism>
<dbReference type="Gene3D" id="3.30.930.10">
    <property type="entry name" value="Bira Bifunctional Protein, Domain 2"/>
    <property type="match status" value="1"/>
</dbReference>
<dbReference type="PANTHER" id="PTHR22594:SF34">
    <property type="entry name" value="ASPARAGINE--TRNA LIGASE, MITOCHONDRIAL-RELATED"/>
    <property type="match status" value="1"/>
</dbReference>
<dbReference type="GO" id="GO:0003676">
    <property type="term" value="F:nucleic acid binding"/>
    <property type="evidence" value="ECO:0007669"/>
    <property type="project" value="InterPro"/>
</dbReference>
<keyword evidence="5" id="KW-0067">ATP-binding</keyword>
<keyword evidence="4" id="KW-0547">Nucleotide-binding</keyword>
<dbReference type="GO" id="GO:0006421">
    <property type="term" value="P:asparaginyl-tRNA aminoacylation"/>
    <property type="evidence" value="ECO:0007669"/>
    <property type="project" value="InterPro"/>
</dbReference>
<dbReference type="GO" id="GO:0005524">
    <property type="term" value="F:ATP binding"/>
    <property type="evidence" value="ECO:0007669"/>
    <property type="project" value="UniProtKB-KW"/>
</dbReference>
<accession>A0A9W8KYC3</accession>
<evidence type="ECO:0000256" key="7">
    <source>
        <dbReference type="ARBA" id="ARBA00023146"/>
    </source>
</evidence>
<dbReference type="GO" id="GO:0004816">
    <property type="term" value="F:asparagine-tRNA ligase activity"/>
    <property type="evidence" value="ECO:0007669"/>
    <property type="project" value="UniProtKB-EC"/>
</dbReference>
<evidence type="ECO:0000256" key="2">
    <source>
        <dbReference type="ARBA" id="ARBA00012816"/>
    </source>
</evidence>
<dbReference type="InterPro" id="IPR004364">
    <property type="entry name" value="Aa-tRNA-synt_II"/>
</dbReference>
<dbReference type="InterPro" id="IPR004522">
    <property type="entry name" value="Asn-tRNA-ligase"/>
</dbReference>
<comment type="similarity">
    <text evidence="1">Belongs to the class-II aminoacyl-tRNA synthetase family.</text>
</comment>
<feature type="domain" description="Aminoacyl-transfer RNA synthetases class-II family profile" evidence="10">
    <location>
        <begin position="166"/>
        <end position="476"/>
    </location>
</feature>
<evidence type="ECO:0000256" key="3">
    <source>
        <dbReference type="ARBA" id="ARBA00022598"/>
    </source>
</evidence>
<reference evidence="11" key="1">
    <citation type="submission" date="2022-07" db="EMBL/GenBank/DDBJ databases">
        <title>Phylogenomic reconstructions and comparative analyses of Kickxellomycotina fungi.</title>
        <authorList>
            <person name="Reynolds N.K."/>
            <person name="Stajich J.E."/>
            <person name="Barry K."/>
            <person name="Grigoriev I.V."/>
            <person name="Crous P."/>
            <person name="Smith M.E."/>
        </authorList>
    </citation>
    <scope>NUCLEOTIDE SEQUENCE</scope>
    <source>
        <strain evidence="11">NRRL 3115</strain>
    </source>
</reference>
<evidence type="ECO:0000256" key="5">
    <source>
        <dbReference type="ARBA" id="ARBA00022840"/>
    </source>
</evidence>
<protein>
    <recommendedName>
        <fullName evidence="9">Asparagine--tRNA ligase, mitochondrial</fullName>
        <ecNumber evidence="2">6.1.1.22</ecNumber>
    </recommendedName>
    <alternativeName>
        <fullName evidence="8">Asparaginyl-tRNA synthetase</fullName>
    </alternativeName>
</protein>
<dbReference type="FunFam" id="3.30.930.10:FF:000016">
    <property type="entry name" value="Asparagine--tRNA ligase"/>
    <property type="match status" value="1"/>
</dbReference>
<dbReference type="Pfam" id="PF01336">
    <property type="entry name" value="tRNA_anti-codon"/>
    <property type="match status" value="1"/>
</dbReference>
<evidence type="ECO:0000313" key="11">
    <source>
        <dbReference type="EMBL" id="KAJ2676750.1"/>
    </source>
</evidence>
<evidence type="ECO:0000256" key="6">
    <source>
        <dbReference type="ARBA" id="ARBA00022917"/>
    </source>
</evidence>
<keyword evidence="7" id="KW-0030">Aminoacyl-tRNA synthetase</keyword>
<sequence>MFPSSLFRIQNTPLYRKAVVGSRSLSSCNTNKTRLGLTPTLRNIIETEATGTEVTISGWIKSVRVQKRIAFAEVSDGSTLRGIQIIMNDPQIAAGLSTGCSVEIKGILASSPGREQSKEIQANSIYIIGNADPETYPLQKKRHSMEFLREIGNIRPRSQTISAVTRLRDRAETGLHKFFHENEFVRIHTPAITANDCEGGGEAFQLATPGSKIPESDFFGRKVNLTVSGQLHLEVYANAFKRVYNFNQSFRAEPSQTGRHLSEFWMVEAECAFVRKLALLLEVEEQMIRSTTQYLVDNAGSDLEFFSQKNEPLAKLVQRLTDRKPYAQITYTEAIDILQNADPLQKFAFKPEWGQGLQSEHERYLAAKHFDGPVFVTDYPAEIKPFYMLPNPDGKTVACMDLLVPGPCELLGGSLREHNLERLQTSIKAHGIDENSLDWYTSLRRYGTTPHGGFGMGFERYIQMVTGLENIRDIIPFPRYAGKCLC</sequence>
<proteinExistence type="inferred from homology"/>
<dbReference type="PANTHER" id="PTHR22594">
    <property type="entry name" value="ASPARTYL/LYSYL-TRNA SYNTHETASE"/>
    <property type="match status" value="1"/>
</dbReference>
<dbReference type="CDD" id="cd04318">
    <property type="entry name" value="EcAsnRS_like_N"/>
    <property type="match status" value="1"/>
</dbReference>
<evidence type="ECO:0000259" key="10">
    <source>
        <dbReference type="PROSITE" id="PS50862"/>
    </source>
</evidence>